<protein>
    <submittedName>
        <fullName evidence="1">Uncharacterized protein</fullName>
    </submittedName>
</protein>
<dbReference type="EMBL" id="MCGO01000166">
    <property type="protein sequence ID" value="ORY23084.1"/>
    <property type="molecule type" value="Genomic_DNA"/>
</dbReference>
<dbReference type="AlphaFoldDB" id="A0A1Y2AKR5"/>
<keyword evidence="2" id="KW-1185">Reference proteome</keyword>
<evidence type="ECO:0000313" key="1">
    <source>
        <dbReference type="EMBL" id="ORY23084.1"/>
    </source>
</evidence>
<gene>
    <name evidence="1" type="ORF">BCR33DRAFT_138356</name>
</gene>
<dbReference type="Proteomes" id="UP000193642">
    <property type="component" value="Unassembled WGS sequence"/>
</dbReference>
<reference evidence="1 2" key="1">
    <citation type="submission" date="2016-07" db="EMBL/GenBank/DDBJ databases">
        <title>Pervasive Adenine N6-methylation of Active Genes in Fungi.</title>
        <authorList>
            <consortium name="DOE Joint Genome Institute"/>
            <person name="Mondo S.J."/>
            <person name="Dannebaum R.O."/>
            <person name="Kuo R.C."/>
            <person name="Labutti K."/>
            <person name="Haridas S."/>
            <person name="Kuo A."/>
            <person name="Salamov A."/>
            <person name="Ahrendt S.R."/>
            <person name="Lipzen A."/>
            <person name="Sullivan W."/>
            <person name="Andreopoulos W.B."/>
            <person name="Clum A."/>
            <person name="Lindquist E."/>
            <person name="Daum C."/>
            <person name="Ramamoorthy G.K."/>
            <person name="Gryganskyi A."/>
            <person name="Culley D."/>
            <person name="Magnuson J.K."/>
            <person name="James T.Y."/>
            <person name="O'Malley M.A."/>
            <person name="Stajich J.E."/>
            <person name="Spatafora J.W."/>
            <person name="Visel A."/>
            <person name="Grigoriev I.V."/>
        </authorList>
    </citation>
    <scope>NUCLEOTIDE SEQUENCE [LARGE SCALE GENOMIC DNA]</scope>
    <source>
        <strain evidence="1 2">JEL800</strain>
    </source>
</reference>
<organism evidence="1 2">
    <name type="scientific">Rhizoclosmatium globosum</name>
    <dbReference type="NCBI Taxonomy" id="329046"/>
    <lineage>
        <taxon>Eukaryota</taxon>
        <taxon>Fungi</taxon>
        <taxon>Fungi incertae sedis</taxon>
        <taxon>Chytridiomycota</taxon>
        <taxon>Chytridiomycota incertae sedis</taxon>
        <taxon>Chytridiomycetes</taxon>
        <taxon>Chytridiales</taxon>
        <taxon>Chytriomycetaceae</taxon>
        <taxon>Rhizoclosmatium</taxon>
    </lineage>
</organism>
<proteinExistence type="predicted"/>
<name>A0A1Y2AKR5_9FUNG</name>
<sequence>MTDHGSEVDDVGSLDVGVAAGEMKTKNKKKRKKEKVAVAGVEGEAVDVSKMDVALAEVQYSVSRSESCAESIYGAVVLDQDEDTIQRILIHCFSTRVYHGQVSLNSFIQPLP</sequence>
<accession>A0A1Y2AKR5</accession>
<evidence type="ECO:0000313" key="2">
    <source>
        <dbReference type="Proteomes" id="UP000193642"/>
    </source>
</evidence>
<comment type="caution">
    <text evidence="1">The sequence shown here is derived from an EMBL/GenBank/DDBJ whole genome shotgun (WGS) entry which is preliminary data.</text>
</comment>